<dbReference type="GO" id="GO:0008053">
    <property type="term" value="P:mitochondrial fusion"/>
    <property type="evidence" value="ECO:0007669"/>
    <property type="project" value="InterPro"/>
</dbReference>
<evidence type="ECO:0000256" key="1">
    <source>
        <dbReference type="ARBA" id="ARBA00004294"/>
    </source>
</evidence>
<evidence type="ECO:0000256" key="6">
    <source>
        <dbReference type="ARBA" id="ARBA00023128"/>
    </source>
</evidence>
<reference evidence="9" key="1">
    <citation type="submission" date="2003-08" db="EMBL/GenBank/DDBJ databases">
        <authorList>
            <person name="Birren B."/>
            <person name="Nusbaum C."/>
            <person name="Abebe A."/>
            <person name="Abouelleil A."/>
            <person name="Adekoya E."/>
            <person name="Ait-zahra M."/>
            <person name="Allen N."/>
            <person name="Allen T."/>
            <person name="An P."/>
            <person name="Anderson M."/>
            <person name="Anderson S."/>
            <person name="Arachchi H."/>
            <person name="Armbruster J."/>
            <person name="Bachantsang P."/>
            <person name="Baldwin J."/>
            <person name="Barry A."/>
            <person name="Bayul T."/>
            <person name="Blitshsteyn B."/>
            <person name="Bloom T."/>
            <person name="Blye J."/>
            <person name="Boguslavskiy L."/>
            <person name="Borowsky M."/>
            <person name="Boukhgalter B."/>
            <person name="Brunache A."/>
            <person name="Butler J."/>
            <person name="Calixte N."/>
            <person name="Calvo S."/>
            <person name="Camarata J."/>
            <person name="Campo K."/>
            <person name="Chang J."/>
            <person name="Cheshatsang Y."/>
            <person name="Citroen M."/>
            <person name="Collymore A."/>
            <person name="Considine T."/>
            <person name="Cook A."/>
            <person name="Cooke P."/>
            <person name="Corum B."/>
            <person name="Cuomo C."/>
            <person name="David R."/>
            <person name="Dawoe T."/>
            <person name="Degray S."/>
            <person name="Dodge S."/>
            <person name="Dooley K."/>
            <person name="Dorje P."/>
            <person name="Dorjee K."/>
            <person name="Dorris L."/>
            <person name="Duffey N."/>
            <person name="Dupes A."/>
            <person name="Elkins T."/>
            <person name="Engels R."/>
            <person name="Erickson J."/>
            <person name="Farina A."/>
            <person name="Faro S."/>
            <person name="Ferreira P."/>
            <person name="Fischer H."/>
            <person name="Fitzgerald M."/>
            <person name="Foley K."/>
            <person name="Gage D."/>
            <person name="Galagan J."/>
            <person name="Gearin G."/>
            <person name="Gnerre S."/>
            <person name="Gnirke A."/>
            <person name="Goyette A."/>
            <person name="Graham J."/>
            <person name="Grandbois E."/>
            <person name="Gyaltsen K."/>
            <person name="Hafez N."/>
            <person name="Hagopian D."/>
            <person name="Hagos B."/>
            <person name="Hall J."/>
            <person name="Hatcher B."/>
            <person name="Heller A."/>
            <person name="Higgins H."/>
            <person name="Honan T."/>
            <person name="Horn A."/>
            <person name="Houde N."/>
            <person name="Hughes L."/>
            <person name="Hulme W."/>
            <person name="Husby E."/>
            <person name="Iliev I."/>
            <person name="Jaffe D."/>
            <person name="Jones C."/>
            <person name="Kamal M."/>
            <person name="Kamat A."/>
            <person name="Kamvysselis M."/>
            <person name="Karlsson E."/>
            <person name="Kells C."/>
            <person name="Kieu A."/>
            <person name="Kisner P."/>
            <person name="Kodira C."/>
            <person name="Kulbokas E."/>
            <person name="Labutti K."/>
            <person name="Lama D."/>
            <person name="Landers T."/>
            <person name="Leger J."/>
            <person name="Levine S."/>
            <person name="Lewis D."/>
            <person name="Lewis T."/>
            <person name="Lindblad-toh K."/>
            <person name="Liu X."/>
            <person name="Lokyitsang T."/>
            <person name="Lokyitsang Y."/>
            <person name="Lucien O."/>
            <person name="Lui A."/>
            <person name="Ma L.J."/>
            <person name="Mabbitt R."/>
            <person name="Macdonald J."/>
            <person name="Maclean C."/>
            <person name="Major J."/>
            <person name="Manning J."/>
            <person name="Marabella R."/>
            <person name="Maru K."/>
            <person name="Matthews C."/>
            <person name="Mauceli E."/>
            <person name="Mccarthy M."/>
            <person name="Mcdonough S."/>
            <person name="Mcghee T."/>
            <person name="Meldrim J."/>
            <person name="Meneus L."/>
            <person name="Mesirov J."/>
            <person name="Mihalev A."/>
            <person name="Mihova T."/>
            <person name="Mikkelsen T."/>
            <person name="Mlenga V."/>
            <person name="Moru K."/>
            <person name="Mozes J."/>
            <person name="Mulrain L."/>
            <person name="Munson G."/>
            <person name="Naylor J."/>
            <person name="Newes C."/>
            <person name="Nguyen C."/>
            <person name="Nguyen N."/>
            <person name="Nguyen T."/>
            <person name="Nicol R."/>
            <person name="Nielsen C."/>
            <person name="Nizzari M."/>
            <person name="Norbu C."/>
            <person name="Norbu N."/>
            <person name="O'donnell P."/>
            <person name="Okoawo O."/>
            <person name="O'leary S."/>
            <person name="Omotosho B."/>
            <person name="O'neill K."/>
            <person name="Osman S."/>
            <person name="Parker S."/>
            <person name="Perrin D."/>
            <person name="Phunkhang P."/>
            <person name="Piqani B."/>
            <person name="Purcell S."/>
            <person name="Rachupka T."/>
            <person name="Ramasamy U."/>
            <person name="Rameau R."/>
            <person name="Ray V."/>
            <person name="Raymond C."/>
            <person name="Retta R."/>
            <person name="Richardson S."/>
            <person name="Rise C."/>
            <person name="Rodriguez J."/>
            <person name="Rogers J."/>
            <person name="Rogov P."/>
            <person name="Rutman M."/>
            <person name="Schupbach R."/>
            <person name="Seaman C."/>
            <person name="Settipalli S."/>
            <person name="Sharpe T."/>
            <person name="Sheridan J."/>
            <person name="Sherpa N."/>
            <person name="Shi J."/>
            <person name="Smirnov S."/>
            <person name="Smith C."/>
            <person name="Sougnez C."/>
            <person name="Spencer B."/>
            <person name="Stalker J."/>
            <person name="Stange-thomann N."/>
            <person name="Stavropoulos S."/>
            <person name="Stetson K."/>
            <person name="Stone C."/>
            <person name="Stone S."/>
            <person name="Stubbs M."/>
            <person name="Talamas J."/>
            <person name="Tchuinga P."/>
            <person name="Tenzing P."/>
            <person name="Tesfaye S."/>
            <person name="Theodore J."/>
            <person name="Thoulutsang Y."/>
            <person name="Topham K."/>
            <person name="Towey S."/>
            <person name="Tsamla T."/>
            <person name="Tsomo N."/>
            <person name="Vallee D."/>
            <person name="Vassiliev H."/>
            <person name="Venkataraman V."/>
            <person name="Vinson J."/>
            <person name="Vo A."/>
            <person name="Wade C."/>
            <person name="Wang S."/>
            <person name="Wangchuk T."/>
            <person name="Wangdi T."/>
            <person name="Whittaker C."/>
            <person name="Wilkinson J."/>
            <person name="Wu Y."/>
            <person name="Wyman D."/>
            <person name="Yadav S."/>
            <person name="Yang S."/>
            <person name="Yang X."/>
            <person name="Yeager S."/>
            <person name="Yee E."/>
            <person name="Young G."/>
            <person name="Zainoun J."/>
            <person name="Zembeck L."/>
            <person name="Zimmer A."/>
            <person name="Zody M."/>
            <person name="Lander E."/>
        </authorList>
    </citation>
    <scope>NUCLEOTIDE SEQUENCE [LARGE SCALE GENOMIC DNA]</scope>
</reference>
<dbReference type="AlphaFoldDB" id="H2YG06"/>
<dbReference type="PANTHER" id="PTHR21508">
    <property type="entry name" value="MITOGUARDIN"/>
    <property type="match status" value="1"/>
</dbReference>
<keyword evidence="5" id="KW-1133">Transmembrane helix</keyword>
<reference evidence="8" key="2">
    <citation type="submission" date="2025-08" db="UniProtKB">
        <authorList>
            <consortium name="Ensembl"/>
        </authorList>
    </citation>
    <scope>IDENTIFICATION</scope>
</reference>
<reference evidence="8" key="3">
    <citation type="submission" date="2025-09" db="UniProtKB">
        <authorList>
            <consortium name="Ensembl"/>
        </authorList>
    </citation>
    <scope>IDENTIFICATION</scope>
</reference>
<comment type="subcellular location">
    <subcellularLocation>
        <location evidence="1">Mitochondrion outer membrane</location>
    </subcellularLocation>
</comment>
<dbReference type="Proteomes" id="UP000007875">
    <property type="component" value="Unassembled WGS sequence"/>
</dbReference>
<evidence type="ECO:0000256" key="2">
    <source>
        <dbReference type="ARBA" id="ARBA00008969"/>
    </source>
</evidence>
<dbReference type="OMA" id="SEFFPHF"/>
<dbReference type="InterPro" id="IPR019392">
    <property type="entry name" value="Miga"/>
</dbReference>
<dbReference type="GeneTree" id="ENSGT00390000008565"/>
<keyword evidence="3" id="KW-0812">Transmembrane</keyword>
<evidence type="ECO:0000256" key="7">
    <source>
        <dbReference type="ARBA" id="ARBA00023136"/>
    </source>
</evidence>
<evidence type="ECO:0000256" key="4">
    <source>
        <dbReference type="ARBA" id="ARBA00022787"/>
    </source>
</evidence>
<dbReference type="Pfam" id="PF10265">
    <property type="entry name" value="Miga"/>
    <property type="match status" value="1"/>
</dbReference>
<comment type="similarity">
    <text evidence="2">Belongs to the mitoguardin family.</text>
</comment>
<name>H2YG06_CIOSA</name>
<keyword evidence="4" id="KW-1000">Mitochondrion outer membrane</keyword>
<dbReference type="Ensembl" id="ENSCSAVT00000004317.1">
    <property type="protein sequence ID" value="ENSCSAVP00000004254.1"/>
    <property type="gene ID" value="ENSCSAVG00000002513.1"/>
</dbReference>
<dbReference type="InParanoid" id="H2YG06"/>
<keyword evidence="7" id="KW-0472">Membrane</keyword>
<dbReference type="HOGENOM" id="CLU_1418099_0_0_1"/>
<sequence length="192" mass="22161">MIECILCASKRDIDGFRVSFHAMMEYVGNPHNWNQINEELKGRKVVQMSFYDVVLDFMIMDSFDDLDRPPSAVTAIMQNRWLSDALKESAVSTAIWSVLKAKRSRLKDPNGFVAHLYNISEHVTPALVWGLLGPDGKLKDTCMRFKEEVIRFLTDLFSFDRVRYTSTPQMGDDILKITRERFGSLMSYLHDP</sequence>
<evidence type="ECO:0000256" key="3">
    <source>
        <dbReference type="ARBA" id="ARBA00022692"/>
    </source>
</evidence>
<accession>H2YG06</accession>
<evidence type="ECO:0000313" key="9">
    <source>
        <dbReference type="Proteomes" id="UP000007875"/>
    </source>
</evidence>
<evidence type="ECO:0000256" key="5">
    <source>
        <dbReference type="ARBA" id="ARBA00022989"/>
    </source>
</evidence>
<protein>
    <submittedName>
        <fullName evidence="8">Uncharacterized protein</fullName>
    </submittedName>
</protein>
<proteinExistence type="inferred from homology"/>
<organism evidence="8 9">
    <name type="scientific">Ciona savignyi</name>
    <name type="common">Pacific transparent sea squirt</name>
    <dbReference type="NCBI Taxonomy" id="51511"/>
    <lineage>
        <taxon>Eukaryota</taxon>
        <taxon>Metazoa</taxon>
        <taxon>Chordata</taxon>
        <taxon>Tunicata</taxon>
        <taxon>Ascidiacea</taxon>
        <taxon>Phlebobranchia</taxon>
        <taxon>Cionidae</taxon>
        <taxon>Ciona</taxon>
    </lineage>
</organism>
<dbReference type="PANTHER" id="PTHR21508:SF5">
    <property type="entry name" value="MITOGUARDIN"/>
    <property type="match status" value="1"/>
</dbReference>
<dbReference type="GO" id="GO:0005741">
    <property type="term" value="C:mitochondrial outer membrane"/>
    <property type="evidence" value="ECO:0007669"/>
    <property type="project" value="UniProtKB-SubCell"/>
</dbReference>
<dbReference type="STRING" id="51511.ENSCSAVP00000004254"/>
<dbReference type="eggNOG" id="KOG3831">
    <property type="taxonomic scope" value="Eukaryota"/>
</dbReference>
<evidence type="ECO:0000313" key="8">
    <source>
        <dbReference type="Ensembl" id="ENSCSAVP00000004254.1"/>
    </source>
</evidence>
<keyword evidence="9" id="KW-1185">Reference proteome</keyword>
<keyword evidence="6" id="KW-0496">Mitochondrion</keyword>